<organism evidence="1 2">
    <name type="scientific">Spongiibacter thalassae</name>
    <dbReference type="NCBI Taxonomy" id="2721624"/>
    <lineage>
        <taxon>Bacteria</taxon>
        <taxon>Pseudomonadati</taxon>
        <taxon>Pseudomonadota</taxon>
        <taxon>Gammaproteobacteria</taxon>
        <taxon>Cellvibrionales</taxon>
        <taxon>Spongiibacteraceae</taxon>
        <taxon>Spongiibacter</taxon>
    </lineage>
</organism>
<dbReference type="Pfam" id="PF04314">
    <property type="entry name" value="PCuAC"/>
    <property type="match status" value="1"/>
</dbReference>
<gene>
    <name evidence="1" type="ORF">HCU74_04360</name>
</gene>
<dbReference type="Proteomes" id="UP000765845">
    <property type="component" value="Unassembled WGS sequence"/>
</dbReference>
<protein>
    <submittedName>
        <fullName evidence="1">Copper chaperone PCu(A)C</fullName>
    </submittedName>
</protein>
<dbReference type="PANTHER" id="PTHR36302">
    <property type="entry name" value="BLR7088 PROTEIN"/>
    <property type="match status" value="1"/>
</dbReference>
<proteinExistence type="predicted"/>
<comment type="caution">
    <text evidence="1">The sequence shown here is derived from an EMBL/GenBank/DDBJ whole genome shotgun (WGS) entry which is preliminary data.</text>
</comment>
<dbReference type="PANTHER" id="PTHR36302:SF1">
    <property type="entry name" value="COPPER CHAPERONE PCU(A)C"/>
    <property type="match status" value="1"/>
</dbReference>
<reference evidence="1 2" key="1">
    <citation type="submission" date="2020-04" db="EMBL/GenBank/DDBJ databases">
        <authorList>
            <person name="Yoon J."/>
        </authorList>
    </citation>
    <scope>NUCLEOTIDE SEQUENCE [LARGE SCALE GENOMIC DNA]</scope>
    <source>
        <strain evidence="1 2">KMU-166</strain>
    </source>
</reference>
<name>A0ABX1GCH5_9GAMM</name>
<accession>A0ABX1GCH5</accession>
<evidence type="ECO:0000313" key="2">
    <source>
        <dbReference type="Proteomes" id="UP000765845"/>
    </source>
</evidence>
<sequence>MTPYRPIITLIALLVTPWASALEIDGAYVRGLPPTQKNTAAFFTVINNGAAEICLRAGSSAAAERLEIHRHRHNNGMMSMQRQEELCVPPGARAEFAPGGTHLMLLNLHRPLRHGDKVELSLDVVGMGEQTFTAPVISVLKQADAPKTQSHHGHHGHGGDK</sequence>
<evidence type="ECO:0000313" key="1">
    <source>
        <dbReference type="EMBL" id="NKI16651.1"/>
    </source>
</evidence>
<keyword evidence="2" id="KW-1185">Reference proteome</keyword>
<dbReference type="Gene3D" id="2.60.40.1890">
    <property type="entry name" value="PCu(A)C copper chaperone"/>
    <property type="match status" value="1"/>
</dbReference>
<dbReference type="InterPro" id="IPR007410">
    <property type="entry name" value="LpqE-like"/>
</dbReference>
<dbReference type="EMBL" id="JAAWWK010000002">
    <property type="protein sequence ID" value="NKI16651.1"/>
    <property type="molecule type" value="Genomic_DNA"/>
</dbReference>
<dbReference type="SUPFAM" id="SSF110087">
    <property type="entry name" value="DR1885-like metal-binding protein"/>
    <property type="match status" value="1"/>
</dbReference>
<dbReference type="InterPro" id="IPR036182">
    <property type="entry name" value="PCuAC_sf"/>
</dbReference>
<dbReference type="InterPro" id="IPR058248">
    <property type="entry name" value="Lxx211020-like"/>
</dbReference>
<dbReference type="RefSeq" id="WP_168449210.1">
    <property type="nucleotide sequence ID" value="NZ_JAAWWK010000002.1"/>
</dbReference>